<keyword evidence="2" id="KW-0521">NADP</keyword>
<dbReference type="PANTHER" id="PTHR47706:SF9">
    <property type="entry name" value="NMRA-LIKE DOMAIN-CONTAINING PROTEIN-RELATED"/>
    <property type="match status" value="1"/>
</dbReference>
<dbReference type="Pfam" id="PF08614">
    <property type="entry name" value="ATG16"/>
    <property type="match status" value="1"/>
</dbReference>
<reference evidence="8" key="1">
    <citation type="submission" date="2017-03" db="EMBL/GenBank/DDBJ databases">
        <title>Genomes of endolithic fungi from Antarctica.</title>
        <authorList>
            <person name="Coleine C."/>
            <person name="Masonjones S."/>
            <person name="Stajich J.E."/>
        </authorList>
    </citation>
    <scope>NUCLEOTIDE SEQUENCE [LARGE SCALE GENOMIC DNA]</scope>
    <source>
        <strain evidence="8">CCFEE 5527</strain>
    </source>
</reference>
<dbReference type="Pfam" id="PF05368">
    <property type="entry name" value="NmrA"/>
    <property type="match status" value="1"/>
</dbReference>
<evidence type="ECO:0000256" key="1">
    <source>
        <dbReference type="ARBA" id="ARBA00005331"/>
    </source>
</evidence>
<comment type="similarity">
    <text evidence="1">Belongs to the ATG16 family.</text>
</comment>
<accession>A0A1V8SE88</accession>
<feature type="domain" description="Autophagy-related protein 16" evidence="6">
    <location>
        <begin position="288"/>
        <end position="470"/>
    </location>
</feature>
<gene>
    <name evidence="7" type="ORF">B0A48_16627</name>
</gene>
<feature type="domain" description="NmrA-like" evidence="5">
    <location>
        <begin position="6"/>
        <end position="224"/>
    </location>
</feature>
<evidence type="ECO:0000256" key="4">
    <source>
        <dbReference type="SAM" id="Coils"/>
    </source>
</evidence>
<feature type="coiled-coil region" evidence="4">
    <location>
        <begin position="353"/>
        <end position="387"/>
    </location>
</feature>
<dbReference type="STRING" id="1507870.A0A1V8SE88"/>
<comment type="caution">
    <text evidence="7">The sequence shown here is derived from an EMBL/GenBank/DDBJ whole genome shotgun (WGS) entry which is preliminary data.</text>
</comment>
<dbReference type="Gene3D" id="1.20.5.170">
    <property type="match status" value="1"/>
</dbReference>
<dbReference type="InParanoid" id="A0A1V8SE88"/>
<dbReference type="EMBL" id="NAJO01000054">
    <property type="protein sequence ID" value="OQN97468.1"/>
    <property type="molecule type" value="Genomic_DNA"/>
</dbReference>
<evidence type="ECO:0000259" key="6">
    <source>
        <dbReference type="Pfam" id="PF08614"/>
    </source>
</evidence>
<proteinExistence type="inferred from homology"/>
<name>A0A1V8SE88_9PEZI</name>
<dbReference type="InterPro" id="IPR008030">
    <property type="entry name" value="NmrA-like"/>
</dbReference>
<protein>
    <recommendedName>
        <fullName evidence="9">NAD(P)-binding domain-containing protein</fullName>
    </recommendedName>
</protein>
<keyword evidence="3" id="KW-0560">Oxidoreductase</keyword>
<feature type="coiled-coil region" evidence="4">
    <location>
        <begin position="430"/>
        <end position="457"/>
    </location>
</feature>
<dbReference type="CDD" id="cd22887">
    <property type="entry name" value="Atg16_CCD"/>
    <property type="match status" value="1"/>
</dbReference>
<dbReference type="SUPFAM" id="SSF51735">
    <property type="entry name" value="NAD(P)-binding Rossmann-fold domains"/>
    <property type="match status" value="1"/>
</dbReference>
<evidence type="ECO:0000256" key="3">
    <source>
        <dbReference type="ARBA" id="ARBA00023002"/>
    </source>
</evidence>
<dbReference type="InterPro" id="IPR036291">
    <property type="entry name" value="NAD(P)-bd_dom_sf"/>
</dbReference>
<dbReference type="Gene3D" id="3.40.50.720">
    <property type="entry name" value="NAD(P)-binding Rossmann-like Domain"/>
    <property type="match status" value="1"/>
</dbReference>
<evidence type="ECO:0008006" key="9">
    <source>
        <dbReference type="Google" id="ProtNLM"/>
    </source>
</evidence>
<evidence type="ECO:0000256" key="2">
    <source>
        <dbReference type="ARBA" id="ARBA00022857"/>
    </source>
</evidence>
<evidence type="ECO:0000313" key="7">
    <source>
        <dbReference type="EMBL" id="OQN97468.1"/>
    </source>
</evidence>
<dbReference type="InterPro" id="IPR013923">
    <property type="entry name" value="Autophagy-rel_prot_16_dom"/>
</dbReference>
<dbReference type="Proteomes" id="UP000192596">
    <property type="component" value="Unassembled WGS sequence"/>
</dbReference>
<dbReference type="AlphaFoldDB" id="A0A1V8SE88"/>
<dbReference type="PANTHER" id="PTHR47706">
    <property type="entry name" value="NMRA-LIKE FAMILY PROTEIN"/>
    <property type="match status" value="1"/>
</dbReference>
<evidence type="ECO:0000313" key="8">
    <source>
        <dbReference type="Proteomes" id="UP000192596"/>
    </source>
</evidence>
<dbReference type="InterPro" id="IPR051609">
    <property type="entry name" value="NmrA/Isoflavone_reductase-like"/>
</dbReference>
<sequence>MATIHRVAVIGASGNLGQSITAALLKAAFHVTIITRVDSTAIHPPDVAVTRTLYDPPHLIRAFTGQDAVVCVVGLAGVAMQNTFFDAAEAAGVRRFIIDDFGWGPEMRNLPELDAIFAERRACHAYAQAKAAANSGFTWTGIASGSPIDRVLRLFPAMGFDVASRKAIIYDDGTEMFTGTTLAGIGAAVVGVLRHPGQTANRFVKVMSIKTCQKELLAAFEQAVDGDWKVQRSGACALIASGREKLNAGDGSGLRDIALAHIFDPGEARCVVAPSWEESDSRLLGVEEALEERDDREHVYKDCIESYTKLADHAAAAWNIPLQVTNEETATDPATPKARSKGKATVESEPLTLTALRTDLASTQKARAALQSQLADITTQLDNLSTQQRLSQQQLTILTKQKQDVDRKLRDRDEELRGKSKLVEQAHDEMAALGLQLNVAEVRSERLEKENKELVERWMRRMGEEAEKVNREAGWE</sequence>
<keyword evidence="8" id="KW-1185">Reference proteome</keyword>
<organism evidence="7 8">
    <name type="scientific">Cryoendolithus antarcticus</name>
    <dbReference type="NCBI Taxonomy" id="1507870"/>
    <lineage>
        <taxon>Eukaryota</taxon>
        <taxon>Fungi</taxon>
        <taxon>Dikarya</taxon>
        <taxon>Ascomycota</taxon>
        <taxon>Pezizomycotina</taxon>
        <taxon>Dothideomycetes</taxon>
        <taxon>Dothideomycetidae</taxon>
        <taxon>Cladosporiales</taxon>
        <taxon>Cladosporiaceae</taxon>
        <taxon>Cryoendolithus</taxon>
    </lineage>
</organism>
<dbReference type="OrthoDB" id="3753996at2759"/>
<dbReference type="GO" id="GO:0016491">
    <property type="term" value="F:oxidoreductase activity"/>
    <property type="evidence" value="ECO:0007669"/>
    <property type="project" value="UniProtKB-KW"/>
</dbReference>
<keyword evidence="4" id="KW-0175">Coiled coil</keyword>
<evidence type="ECO:0000259" key="5">
    <source>
        <dbReference type="Pfam" id="PF05368"/>
    </source>
</evidence>